<protein>
    <submittedName>
        <fullName evidence="2">Aspartate/methionine/tyrosine aminotransferase</fullName>
    </submittedName>
</protein>
<dbReference type="PANTHER" id="PTHR43510:SF1">
    <property type="entry name" value="AMINOTRANSFERASE FUNCTION, HYPOTHETICAL (EUROFUNG)"/>
    <property type="match status" value="1"/>
</dbReference>
<dbReference type="InterPro" id="IPR015422">
    <property type="entry name" value="PyrdxlP-dep_Trfase_small"/>
</dbReference>
<dbReference type="AlphaFoldDB" id="A0AA94HS46"/>
<proteinExistence type="predicted"/>
<dbReference type="EMBL" id="FPIW01000014">
    <property type="protein sequence ID" value="SFW38950.1"/>
    <property type="molecule type" value="Genomic_DNA"/>
</dbReference>
<keyword evidence="2" id="KW-0808">Transferase</keyword>
<dbReference type="InterPro" id="IPR015424">
    <property type="entry name" value="PyrdxlP-dep_Trfase"/>
</dbReference>
<feature type="domain" description="Aminotransferase class I/classII large" evidence="1">
    <location>
        <begin position="48"/>
        <end position="370"/>
    </location>
</feature>
<accession>A0AA94HS46</accession>
<organism evidence="2 3">
    <name type="scientific">Desulfovibrio desulfuricans</name>
    <dbReference type="NCBI Taxonomy" id="876"/>
    <lineage>
        <taxon>Bacteria</taxon>
        <taxon>Pseudomonadati</taxon>
        <taxon>Thermodesulfobacteriota</taxon>
        <taxon>Desulfovibrionia</taxon>
        <taxon>Desulfovibrionales</taxon>
        <taxon>Desulfovibrionaceae</taxon>
        <taxon>Desulfovibrio</taxon>
    </lineage>
</organism>
<dbReference type="GO" id="GO:0008483">
    <property type="term" value="F:transaminase activity"/>
    <property type="evidence" value="ECO:0007669"/>
    <property type="project" value="UniProtKB-KW"/>
</dbReference>
<dbReference type="SUPFAM" id="SSF53383">
    <property type="entry name" value="PLP-dependent transferases"/>
    <property type="match status" value="1"/>
</dbReference>
<dbReference type="CDD" id="cd00609">
    <property type="entry name" value="AAT_like"/>
    <property type="match status" value="1"/>
</dbReference>
<reference evidence="3" key="1">
    <citation type="submission" date="2016-11" db="EMBL/GenBank/DDBJ databases">
        <authorList>
            <person name="Jaros S."/>
            <person name="Januszkiewicz K."/>
            <person name="Wedrychowicz H."/>
        </authorList>
    </citation>
    <scope>NUCLEOTIDE SEQUENCE [LARGE SCALE GENOMIC DNA]</scope>
    <source>
        <strain evidence="3">DSM 7057</strain>
    </source>
</reference>
<evidence type="ECO:0000259" key="1">
    <source>
        <dbReference type="Pfam" id="PF00155"/>
    </source>
</evidence>
<keyword evidence="2" id="KW-0032">Aminotransferase</keyword>
<dbReference type="Pfam" id="PF00155">
    <property type="entry name" value="Aminotran_1_2"/>
    <property type="match status" value="1"/>
</dbReference>
<dbReference type="Gene3D" id="3.90.1150.10">
    <property type="entry name" value="Aspartate Aminotransferase, domain 1"/>
    <property type="match status" value="1"/>
</dbReference>
<comment type="caution">
    <text evidence="2">The sequence shown here is derived from an EMBL/GenBank/DDBJ whole genome shotgun (WGS) entry which is preliminary data.</text>
</comment>
<dbReference type="RefSeq" id="WP_072311626.1">
    <property type="nucleotide sequence ID" value="NZ_FPIW01000014.1"/>
</dbReference>
<evidence type="ECO:0000313" key="3">
    <source>
        <dbReference type="Proteomes" id="UP000182680"/>
    </source>
</evidence>
<dbReference type="PANTHER" id="PTHR43510">
    <property type="entry name" value="AMINOTRANSFERASE FUNCTION, HYPOTHETICAL (EUROFUNG)"/>
    <property type="match status" value="1"/>
</dbReference>
<name>A0AA94HS46_DESDE</name>
<evidence type="ECO:0000313" key="2">
    <source>
        <dbReference type="EMBL" id="SFW38950.1"/>
    </source>
</evidence>
<dbReference type="Proteomes" id="UP000182680">
    <property type="component" value="Unassembled WGS sequence"/>
</dbReference>
<dbReference type="InterPro" id="IPR015421">
    <property type="entry name" value="PyrdxlP-dep_Trfase_major"/>
</dbReference>
<dbReference type="GO" id="GO:0030170">
    <property type="term" value="F:pyridoxal phosphate binding"/>
    <property type="evidence" value="ECO:0007669"/>
    <property type="project" value="InterPro"/>
</dbReference>
<gene>
    <name evidence="2" type="ORF">SAMN02910291_01102</name>
</gene>
<dbReference type="InterPro" id="IPR004839">
    <property type="entry name" value="Aminotransferase_I/II_large"/>
</dbReference>
<dbReference type="Gene3D" id="3.40.640.10">
    <property type="entry name" value="Type I PLP-dependent aspartate aminotransferase-like (Major domain)"/>
    <property type="match status" value="1"/>
</dbReference>
<sequence>MRLPDFELEVFFSRYEFSTPCLLAQSDCESLSIDDLLALEPDPEKARHEFLQTRLGYSPNDGSPALRQAVSGLYRHMAEKDVLLFTGAQEGIFACMNVLLEPGDHVICQFPGYQSLYDLPRALGCHVDFWRQEAEGDGGWRLDLDVLKSLIRPETRLVVINSPHNPTGFALDASQTEELCALARQHGIWIFADEVYRGLGWNALPGEEDRGCEEIAPWLCDMYERGISLGVMSKAYGLPGVRVGWLACGNAGLMGGISRYKNYLSICGAAPSESLACTALAHGSALLQRSRSIIQENLRVADAFFARHADFFTYNRPLAGPIGLPLLHGDESSEAFCIRLAREAGVLLLPGSVYGLTAPYVRMGFGRKNFAANLDVLDGWLQRQKTG</sequence>